<dbReference type="AlphaFoldDB" id="A0A9D1P3A9"/>
<dbReference type="EMBL" id="DVOO01000027">
    <property type="protein sequence ID" value="HIV25818.1"/>
    <property type="molecule type" value="Genomic_DNA"/>
</dbReference>
<dbReference type="Pfam" id="PF19644">
    <property type="entry name" value="DUF6147"/>
    <property type="match status" value="1"/>
</dbReference>
<gene>
    <name evidence="2" type="ORF">IAB71_08625</name>
</gene>
<evidence type="ECO:0000313" key="3">
    <source>
        <dbReference type="Proteomes" id="UP000824169"/>
    </source>
</evidence>
<protein>
    <submittedName>
        <fullName evidence="2">Uncharacterized protein</fullName>
    </submittedName>
</protein>
<accession>A0A9D1P3A9</accession>
<comment type="caution">
    <text evidence="2">The sequence shown here is derived from an EMBL/GenBank/DDBJ whole genome shotgun (WGS) entry which is preliminary data.</text>
</comment>
<reference evidence="2" key="1">
    <citation type="submission" date="2020-10" db="EMBL/GenBank/DDBJ databases">
        <authorList>
            <person name="Gilroy R."/>
        </authorList>
    </citation>
    <scope>NUCLEOTIDE SEQUENCE</scope>
    <source>
        <strain evidence="2">CHK188-20938</strain>
    </source>
</reference>
<reference evidence="2" key="2">
    <citation type="journal article" date="2021" name="PeerJ">
        <title>Extensive microbial diversity within the chicken gut microbiome revealed by metagenomics and culture.</title>
        <authorList>
            <person name="Gilroy R."/>
            <person name="Ravi A."/>
            <person name="Getino M."/>
            <person name="Pursley I."/>
            <person name="Horton D.L."/>
            <person name="Alikhan N.F."/>
            <person name="Baker D."/>
            <person name="Gharbi K."/>
            <person name="Hall N."/>
            <person name="Watson M."/>
            <person name="Adriaenssens E.M."/>
            <person name="Foster-Nyarko E."/>
            <person name="Jarju S."/>
            <person name="Secka A."/>
            <person name="Antonio M."/>
            <person name="Oren A."/>
            <person name="Chaudhuri R.R."/>
            <person name="La Ragione R."/>
            <person name="Hildebrand F."/>
            <person name="Pallen M.J."/>
        </authorList>
    </citation>
    <scope>NUCLEOTIDE SEQUENCE</scope>
    <source>
        <strain evidence="2">CHK188-20938</strain>
    </source>
</reference>
<organism evidence="2 3">
    <name type="scientific">Candidatus Scatomonas pullistercoris</name>
    <dbReference type="NCBI Taxonomy" id="2840920"/>
    <lineage>
        <taxon>Bacteria</taxon>
        <taxon>Bacillati</taxon>
        <taxon>Bacillota</taxon>
        <taxon>Clostridia</taxon>
        <taxon>Lachnospirales</taxon>
        <taxon>Lachnospiraceae</taxon>
        <taxon>Lachnospiraceae incertae sedis</taxon>
        <taxon>Candidatus Scatomonas</taxon>
    </lineage>
</organism>
<proteinExistence type="predicted"/>
<sequence>MKKIKKTAGILLGAMALAQLAAVPVSAAAAETEGQWEDFAPEGTTQAEDTYRPVLRTDIMYSAYIRIENDSGKAGIYGETLAIRDADEVGLDLYLDRYTGSTYNSYRYWKTVEYNTSMNTKSYTVSVLPGYYYRLHGYHYVDDSTAFDNGSTITKGIKIP</sequence>
<feature type="signal peptide" evidence="1">
    <location>
        <begin position="1"/>
        <end position="21"/>
    </location>
</feature>
<keyword evidence="1" id="KW-0732">Signal</keyword>
<evidence type="ECO:0000256" key="1">
    <source>
        <dbReference type="SAM" id="SignalP"/>
    </source>
</evidence>
<feature type="chain" id="PRO_5038514509" evidence="1">
    <location>
        <begin position="22"/>
        <end position="160"/>
    </location>
</feature>
<evidence type="ECO:0000313" key="2">
    <source>
        <dbReference type="EMBL" id="HIV25818.1"/>
    </source>
</evidence>
<dbReference type="InterPro" id="IPR046145">
    <property type="entry name" value="DUF6147"/>
</dbReference>
<dbReference type="Proteomes" id="UP000824169">
    <property type="component" value="Unassembled WGS sequence"/>
</dbReference>
<name>A0A9D1P3A9_9FIRM</name>